<dbReference type="Proteomes" id="UP000292424">
    <property type="component" value="Chromosome"/>
</dbReference>
<dbReference type="RefSeq" id="WP_131331114.1">
    <property type="nucleotide sequence ID" value="NZ_CP044016.1"/>
</dbReference>
<reference evidence="1 2" key="1">
    <citation type="submission" date="2019-09" db="EMBL/GenBank/DDBJ databases">
        <title>Complete genome sequence of Arachidicoccus sp. B3-10 isolated from apple orchard soil.</title>
        <authorList>
            <person name="Kim H.S."/>
            <person name="Han K.-I."/>
            <person name="Suh M.K."/>
            <person name="Lee K.C."/>
            <person name="Eom M.K."/>
            <person name="Kim J.-S."/>
            <person name="Kang S.W."/>
            <person name="Sin Y."/>
            <person name="Lee J.-S."/>
        </authorList>
    </citation>
    <scope>NUCLEOTIDE SEQUENCE [LARGE SCALE GENOMIC DNA]</scope>
    <source>
        <strain evidence="1 2">B3-10</strain>
    </source>
</reference>
<dbReference type="KEGG" id="arac:E0W69_016385"/>
<gene>
    <name evidence="1" type="ORF">E0W69_016385</name>
</gene>
<evidence type="ECO:0000313" key="1">
    <source>
        <dbReference type="EMBL" id="QES90158.1"/>
    </source>
</evidence>
<keyword evidence="2" id="KW-1185">Reference proteome</keyword>
<evidence type="ECO:0000313" key="2">
    <source>
        <dbReference type="Proteomes" id="UP000292424"/>
    </source>
</evidence>
<proteinExistence type="predicted"/>
<organism evidence="1 2">
    <name type="scientific">Rhizosphaericola mali</name>
    <dbReference type="NCBI Taxonomy" id="2545455"/>
    <lineage>
        <taxon>Bacteria</taxon>
        <taxon>Pseudomonadati</taxon>
        <taxon>Bacteroidota</taxon>
        <taxon>Chitinophagia</taxon>
        <taxon>Chitinophagales</taxon>
        <taxon>Chitinophagaceae</taxon>
        <taxon>Rhizosphaericola</taxon>
    </lineage>
</organism>
<protein>
    <submittedName>
        <fullName evidence="1">Uncharacterized protein</fullName>
    </submittedName>
</protein>
<dbReference type="EMBL" id="CP044016">
    <property type="protein sequence ID" value="QES90158.1"/>
    <property type="molecule type" value="Genomic_DNA"/>
</dbReference>
<dbReference type="AlphaFoldDB" id="A0A5P2G663"/>
<accession>A0A5P2G663</accession>
<name>A0A5P2G663_9BACT</name>
<sequence length="164" mass="18251">MSHKNPSTRAIGTTELKIPLNNVELINAPISSSENFGDIKAVNVSMMAYDTSMFLCISFFNNNVISKYTIDSVKVFDNSGKIIPSKINKYLGIGRDPEPKSSLHYEESRFKNLLLISGNFENGISKVILRTFNTDKMIINLANDKTRNFIANANLLISNSIGKL</sequence>